<name>A0A182PAV2_9DIPT</name>
<evidence type="ECO:0000313" key="2">
    <source>
        <dbReference type="Proteomes" id="UP000075885"/>
    </source>
</evidence>
<accession>A0A182PAV2</accession>
<organism evidence="1 2">
    <name type="scientific">Anopheles epiroticus</name>
    <dbReference type="NCBI Taxonomy" id="199890"/>
    <lineage>
        <taxon>Eukaryota</taxon>
        <taxon>Metazoa</taxon>
        <taxon>Ecdysozoa</taxon>
        <taxon>Arthropoda</taxon>
        <taxon>Hexapoda</taxon>
        <taxon>Insecta</taxon>
        <taxon>Pterygota</taxon>
        <taxon>Neoptera</taxon>
        <taxon>Endopterygota</taxon>
        <taxon>Diptera</taxon>
        <taxon>Nematocera</taxon>
        <taxon>Culicoidea</taxon>
        <taxon>Culicidae</taxon>
        <taxon>Anophelinae</taxon>
        <taxon>Anopheles</taxon>
    </lineage>
</organism>
<dbReference type="EnsemblMetazoa" id="AEPI004057-RA">
    <property type="protein sequence ID" value="AEPI004057-PA"/>
    <property type="gene ID" value="AEPI004057"/>
</dbReference>
<dbReference type="AlphaFoldDB" id="A0A182PAV2"/>
<protein>
    <submittedName>
        <fullName evidence="1">Uncharacterized protein</fullName>
    </submittedName>
</protein>
<sequence length="136" mass="15467">MKELEGCGVNLFSSLMTRLQQQVEEYTACQQGANQADTNRNCSDSVRRATVDLQQQLDSYKECTKNIRLKPDSRTELIECSSVLFHLAAIRISQQFEEFLNCKQQSKGDCSDSIQRATDDLQQGLHNFIHCTKDIS</sequence>
<reference evidence="2" key="1">
    <citation type="submission" date="2013-03" db="EMBL/GenBank/DDBJ databases">
        <title>The Genome Sequence of Anopheles epiroticus epiroticus2.</title>
        <authorList>
            <consortium name="The Broad Institute Genomics Platform"/>
            <person name="Neafsey D.E."/>
            <person name="Howell P."/>
            <person name="Walker B."/>
            <person name="Young S.K."/>
            <person name="Zeng Q."/>
            <person name="Gargeya S."/>
            <person name="Fitzgerald M."/>
            <person name="Haas B."/>
            <person name="Abouelleil A."/>
            <person name="Allen A.W."/>
            <person name="Alvarado L."/>
            <person name="Arachchi H.M."/>
            <person name="Berlin A.M."/>
            <person name="Chapman S.B."/>
            <person name="Gainer-Dewar J."/>
            <person name="Goldberg J."/>
            <person name="Griggs A."/>
            <person name="Gujja S."/>
            <person name="Hansen M."/>
            <person name="Howarth C."/>
            <person name="Imamovic A."/>
            <person name="Ireland A."/>
            <person name="Larimer J."/>
            <person name="McCowan C."/>
            <person name="Murphy C."/>
            <person name="Pearson M."/>
            <person name="Poon T.W."/>
            <person name="Priest M."/>
            <person name="Roberts A."/>
            <person name="Saif S."/>
            <person name="Shea T."/>
            <person name="Sisk P."/>
            <person name="Sykes S."/>
            <person name="Wortman J."/>
            <person name="Nusbaum C."/>
            <person name="Birren B."/>
        </authorList>
    </citation>
    <scope>NUCLEOTIDE SEQUENCE [LARGE SCALE GENOMIC DNA]</scope>
    <source>
        <strain evidence="2">Epiroticus2</strain>
    </source>
</reference>
<reference evidence="1" key="2">
    <citation type="submission" date="2020-05" db="UniProtKB">
        <authorList>
            <consortium name="EnsemblMetazoa"/>
        </authorList>
    </citation>
    <scope>IDENTIFICATION</scope>
    <source>
        <strain evidence="1">Epiroticus2</strain>
    </source>
</reference>
<dbReference type="Proteomes" id="UP000075885">
    <property type="component" value="Unassembled WGS sequence"/>
</dbReference>
<proteinExistence type="predicted"/>
<dbReference type="VEuPathDB" id="VectorBase:AEPI004057"/>
<keyword evidence="2" id="KW-1185">Reference proteome</keyword>
<evidence type="ECO:0000313" key="1">
    <source>
        <dbReference type="EnsemblMetazoa" id="AEPI004057-PA"/>
    </source>
</evidence>